<dbReference type="EMBL" id="JBHTGP010000011">
    <property type="protein sequence ID" value="MFD0686989.1"/>
    <property type="molecule type" value="Genomic_DNA"/>
</dbReference>
<dbReference type="Proteomes" id="UP001597063">
    <property type="component" value="Unassembled WGS sequence"/>
</dbReference>
<dbReference type="Pfam" id="PF13822">
    <property type="entry name" value="ACC_epsilon"/>
    <property type="match status" value="1"/>
</dbReference>
<name>A0ABW2XMW6_9ACTN</name>
<evidence type="ECO:0000313" key="2">
    <source>
        <dbReference type="Proteomes" id="UP001597063"/>
    </source>
</evidence>
<evidence type="ECO:0000313" key="1">
    <source>
        <dbReference type="EMBL" id="MFD0686989.1"/>
    </source>
</evidence>
<organism evidence="1 2">
    <name type="scientific">Actinomadura fibrosa</name>
    <dbReference type="NCBI Taxonomy" id="111802"/>
    <lineage>
        <taxon>Bacteria</taxon>
        <taxon>Bacillati</taxon>
        <taxon>Actinomycetota</taxon>
        <taxon>Actinomycetes</taxon>
        <taxon>Streptosporangiales</taxon>
        <taxon>Thermomonosporaceae</taxon>
        <taxon>Actinomadura</taxon>
    </lineage>
</organism>
<dbReference type="RefSeq" id="WP_378323373.1">
    <property type="nucleotide sequence ID" value="NZ_JBHTGP010000011.1"/>
</dbReference>
<dbReference type="InterPro" id="IPR032716">
    <property type="entry name" value="ACC_epsilon"/>
</dbReference>
<protein>
    <submittedName>
        <fullName evidence="1">Acyl-CoA carboxylase subunit epsilon</fullName>
    </submittedName>
</protein>
<reference evidence="2" key="1">
    <citation type="journal article" date="2019" name="Int. J. Syst. Evol. Microbiol.">
        <title>The Global Catalogue of Microorganisms (GCM) 10K type strain sequencing project: providing services to taxonomists for standard genome sequencing and annotation.</title>
        <authorList>
            <consortium name="The Broad Institute Genomics Platform"/>
            <consortium name="The Broad Institute Genome Sequencing Center for Infectious Disease"/>
            <person name="Wu L."/>
            <person name="Ma J."/>
        </authorList>
    </citation>
    <scope>NUCLEOTIDE SEQUENCE [LARGE SCALE GENOMIC DNA]</scope>
    <source>
        <strain evidence="2">JCM 9371</strain>
    </source>
</reference>
<comment type="caution">
    <text evidence="1">The sequence shown here is derived from an EMBL/GenBank/DDBJ whole genome shotgun (WGS) entry which is preliminary data.</text>
</comment>
<sequence>MVEIDTASVMDDSTPAFLRVLRGAPTDEELAAVTAVLRAVAGHRAAEAAAPGARARCRASRRTPRWSTARPYRAAASWTSG</sequence>
<proteinExistence type="predicted"/>
<accession>A0ABW2XMW6</accession>
<gene>
    <name evidence="1" type="ORF">ACFQZM_20990</name>
</gene>
<keyword evidence="2" id="KW-1185">Reference proteome</keyword>